<feature type="transmembrane region" description="Helical" evidence="1">
    <location>
        <begin position="53"/>
        <end position="72"/>
    </location>
</feature>
<sequence length="168" mass="18810">MSKSLSIEEIELQSPNATTTPKRPITAAILSCLLIGFDIWFPSYVDKWSSNDYAWLFSANCGLALTICGIYLSWDFSEEGDDEKARVQSTRAIFATILAFLIDTFGLWALTWDVKWNLGTWTCVMCTMVGMALGIRAGDELRRLANAAVAAREATRETSEKKGVKFWF</sequence>
<feature type="transmembrane region" description="Helical" evidence="1">
    <location>
        <begin position="24"/>
        <end position="41"/>
    </location>
</feature>
<feature type="non-terminal residue" evidence="2">
    <location>
        <position position="168"/>
    </location>
</feature>
<keyword evidence="1" id="KW-1133">Transmembrane helix</keyword>
<feature type="transmembrane region" description="Helical" evidence="1">
    <location>
        <begin position="92"/>
        <end position="112"/>
    </location>
</feature>
<dbReference type="OrthoDB" id="10334375at2759"/>
<evidence type="ECO:0000313" key="3">
    <source>
        <dbReference type="Proteomes" id="UP000779574"/>
    </source>
</evidence>
<reference evidence="2" key="1">
    <citation type="journal article" date="2021" name="J Fungi (Basel)">
        <title>Virulence traits and population genomics of the black yeast Aureobasidium melanogenum.</title>
        <authorList>
            <person name="Cernosa A."/>
            <person name="Sun X."/>
            <person name="Gostincar C."/>
            <person name="Fang C."/>
            <person name="Gunde-Cimerman N."/>
            <person name="Song Z."/>
        </authorList>
    </citation>
    <scope>NUCLEOTIDE SEQUENCE</scope>
    <source>
        <strain evidence="2">EXF-9911</strain>
    </source>
</reference>
<accession>A0A9P8EH84</accession>
<gene>
    <name evidence="2" type="ORF">KCU76_g8477</name>
</gene>
<name>A0A9P8EH84_AURME</name>
<keyword evidence="1" id="KW-0472">Membrane</keyword>
<dbReference type="Proteomes" id="UP000779574">
    <property type="component" value="Unassembled WGS sequence"/>
</dbReference>
<proteinExistence type="predicted"/>
<protein>
    <submittedName>
        <fullName evidence="2">Uncharacterized protein</fullName>
    </submittedName>
</protein>
<feature type="transmembrane region" description="Helical" evidence="1">
    <location>
        <begin position="118"/>
        <end position="135"/>
    </location>
</feature>
<dbReference type="AlphaFoldDB" id="A0A9P8EH84"/>
<keyword evidence="1" id="KW-0812">Transmembrane</keyword>
<evidence type="ECO:0000313" key="2">
    <source>
        <dbReference type="EMBL" id="KAG9689999.1"/>
    </source>
</evidence>
<dbReference type="EMBL" id="JAHFXF010000327">
    <property type="protein sequence ID" value="KAG9689999.1"/>
    <property type="molecule type" value="Genomic_DNA"/>
</dbReference>
<comment type="caution">
    <text evidence="2">The sequence shown here is derived from an EMBL/GenBank/DDBJ whole genome shotgun (WGS) entry which is preliminary data.</text>
</comment>
<organism evidence="2 3">
    <name type="scientific">Aureobasidium melanogenum</name>
    <name type="common">Aureobasidium pullulans var. melanogenum</name>
    <dbReference type="NCBI Taxonomy" id="46634"/>
    <lineage>
        <taxon>Eukaryota</taxon>
        <taxon>Fungi</taxon>
        <taxon>Dikarya</taxon>
        <taxon>Ascomycota</taxon>
        <taxon>Pezizomycotina</taxon>
        <taxon>Dothideomycetes</taxon>
        <taxon>Dothideomycetidae</taxon>
        <taxon>Dothideales</taxon>
        <taxon>Saccotheciaceae</taxon>
        <taxon>Aureobasidium</taxon>
    </lineage>
</organism>
<reference evidence="2" key="2">
    <citation type="submission" date="2021-08" db="EMBL/GenBank/DDBJ databases">
        <authorList>
            <person name="Gostincar C."/>
            <person name="Sun X."/>
            <person name="Song Z."/>
            <person name="Gunde-Cimerman N."/>
        </authorList>
    </citation>
    <scope>NUCLEOTIDE SEQUENCE</scope>
    <source>
        <strain evidence="2">EXF-9911</strain>
    </source>
</reference>
<evidence type="ECO:0000256" key="1">
    <source>
        <dbReference type="SAM" id="Phobius"/>
    </source>
</evidence>